<evidence type="ECO:0008006" key="5">
    <source>
        <dbReference type="Google" id="ProtNLM"/>
    </source>
</evidence>
<dbReference type="InterPro" id="IPR058248">
    <property type="entry name" value="Lxx211020-like"/>
</dbReference>
<sequence>MQAIPRAASAVMFAAALLASGAAIAQVEVSNAWVRGTVPAQTASGAFMTLHAHEAARLVGVSSPVGTAELHEMKMENNVMRMRPVGGLDLPKMQNVELKPGGYHVMLMDLKSQLKAGDKVPLTLKIEQGGKVVEQKVTAEVRDLTAQTGQPAQPGAAAGGMAHGDHKH</sequence>
<feature type="chain" id="PRO_5044283039" description="Copper(I)-binding protein" evidence="2">
    <location>
        <begin position="26"/>
        <end position="168"/>
    </location>
</feature>
<evidence type="ECO:0000256" key="2">
    <source>
        <dbReference type="SAM" id="SignalP"/>
    </source>
</evidence>
<dbReference type="OrthoDB" id="9796962at2"/>
<evidence type="ECO:0000313" key="4">
    <source>
        <dbReference type="Proteomes" id="UP000245754"/>
    </source>
</evidence>
<keyword evidence="2" id="KW-0732">Signal</keyword>
<dbReference type="AlphaFoldDB" id="A0A316FM78"/>
<evidence type="ECO:0000256" key="1">
    <source>
        <dbReference type="SAM" id="MobiDB-lite"/>
    </source>
</evidence>
<organism evidence="3 4">
    <name type="scientific">Cupriavidus plantarum</name>
    <dbReference type="NCBI Taxonomy" id="942865"/>
    <lineage>
        <taxon>Bacteria</taxon>
        <taxon>Pseudomonadati</taxon>
        <taxon>Pseudomonadota</taxon>
        <taxon>Betaproteobacteria</taxon>
        <taxon>Burkholderiales</taxon>
        <taxon>Burkholderiaceae</taxon>
        <taxon>Cupriavidus</taxon>
    </lineage>
</organism>
<dbReference type="Proteomes" id="UP000245754">
    <property type="component" value="Unassembled WGS sequence"/>
</dbReference>
<proteinExistence type="predicted"/>
<gene>
    <name evidence="3" type="ORF">C7419_1012682</name>
</gene>
<accession>A0A316FM78</accession>
<dbReference type="InterPro" id="IPR036182">
    <property type="entry name" value="PCuAC_sf"/>
</dbReference>
<reference evidence="3 4" key="1">
    <citation type="submission" date="2018-05" db="EMBL/GenBank/DDBJ databases">
        <title>Genomic Encyclopedia of Type Strains, Phase IV (KMG-V): Genome sequencing to study the core and pangenomes of soil and plant-associated prokaryotes.</title>
        <authorList>
            <person name="Whitman W."/>
        </authorList>
    </citation>
    <scope>NUCLEOTIDE SEQUENCE [LARGE SCALE GENOMIC DNA]</scope>
    <source>
        <strain evidence="3 4">SLV-132</strain>
    </source>
</reference>
<name>A0A316FM78_9BURK</name>
<feature type="signal peptide" evidence="2">
    <location>
        <begin position="1"/>
        <end position="25"/>
    </location>
</feature>
<dbReference type="InterPro" id="IPR007410">
    <property type="entry name" value="LpqE-like"/>
</dbReference>
<dbReference type="RefSeq" id="WP_109582806.1">
    <property type="nucleotide sequence ID" value="NZ_JACBYU010000001.1"/>
</dbReference>
<comment type="caution">
    <text evidence="3">The sequence shown here is derived from an EMBL/GenBank/DDBJ whole genome shotgun (WGS) entry which is preliminary data.</text>
</comment>
<keyword evidence="4" id="KW-1185">Reference proteome</keyword>
<dbReference type="PANTHER" id="PTHR36302">
    <property type="entry name" value="BLR7088 PROTEIN"/>
    <property type="match status" value="1"/>
</dbReference>
<dbReference type="Pfam" id="PF04314">
    <property type="entry name" value="PCuAC"/>
    <property type="match status" value="1"/>
</dbReference>
<protein>
    <recommendedName>
        <fullName evidence="5">Copper(I)-binding protein</fullName>
    </recommendedName>
</protein>
<dbReference type="Gene3D" id="2.60.40.1890">
    <property type="entry name" value="PCu(A)C copper chaperone"/>
    <property type="match status" value="1"/>
</dbReference>
<evidence type="ECO:0000313" key="3">
    <source>
        <dbReference type="EMBL" id="PWK38780.1"/>
    </source>
</evidence>
<feature type="compositionally biased region" description="Low complexity" evidence="1">
    <location>
        <begin position="145"/>
        <end position="156"/>
    </location>
</feature>
<dbReference type="SUPFAM" id="SSF110087">
    <property type="entry name" value="DR1885-like metal-binding protein"/>
    <property type="match status" value="1"/>
</dbReference>
<feature type="region of interest" description="Disordered" evidence="1">
    <location>
        <begin position="145"/>
        <end position="168"/>
    </location>
</feature>
<dbReference type="EMBL" id="QGGT01000001">
    <property type="protein sequence ID" value="PWK38780.1"/>
    <property type="molecule type" value="Genomic_DNA"/>
</dbReference>
<dbReference type="PANTHER" id="PTHR36302:SF1">
    <property type="entry name" value="COPPER CHAPERONE PCU(A)C"/>
    <property type="match status" value="1"/>
</dbReference>